<organism evidence="6 7">
    <name type="scientific">Lates japonicus</name>
    <name type="common">Japanese lates</name>
    <dbReference type="NCBI Taxonomy" id="270547"/>
    <lineage>
        <taxon>Eukaryota</taxon>
        <taxon>Metazoa</taxon>
        <taxon>Chordata</taxon>
        <taxon>Craniata</taxon>
        <taxon>Vertebrata</taxon>
        <taxon>Euteleostomi</taxon>
        <taxon>Actinopterygii</taxon>
        <taxon>Neopterygii</taxon>
        <taxon>Teleostei</taxon>
        <taxon>Neoteleostei</taxon>
        <taxon>Acanthomorphata</taxon>
        <taxon>Carangaria</taxon>
        <taxon>Carangaria incertae sedis</taxon>
        <taxon>Centropomidae</taxon>
        <taxon>Lates</taxon>
    </lineage>
</organism>
<feature type="compositionally biased region" description="Low complexity" evidence="4">
    <location>
        <begin position="649"/>
        <end position="662"/>
    </location>
</feature>
<dbReference type="SMART" id="SM00801">
    <property type="entry name" value="dDENN"/>
    <property type="match status" value="1"/>
</dbReference>
<reference evidence="6" key="1">
    <citation type="submission" date="2022-08" db="EMBL/GenBank/DDBJ databases">
        <title>Genome sequencing of akame (Lates japonicus).</title>
        <authorList>
            <person name="Hashiguchi Y."/>
            <person name="Takahashi H."/>
        </authorList>
    </citation>
    <scope>NUCLEOTIDE SEQUENCE</scope>
    <source>
        <strain evidence="6">Kochi</strain>
    </source>
</reference>
<evidence type="ECO:0000313" key="7">
    <source>
        <dbReference type="Proteomes" id="UP001279410"/>
    </source>
</evidence>
<feature type="compositionally biased region" description="Acidic residues" evidence="4">
    <location>
        <begin position="601"/>
        <end position="611"/>
    </location>
</feature>
<feature type="region of interest" description="Disordered" evidence="4">
    <location>
        <begin position="887"/>
        <end position="918"/>
    </location>
</feature>
<feature type="compositionally biased region" description="Low complexity" evidence="4">
    <location>
        <begin position="437"/>
        <end position="454"/>
    </location>
</feature>
<feature type="compositionally biased region" description="Low complexity" evidence="4">
    <location>
        <begin position="511"/>
        <end position="534"/>
    </location>
</feature>
<dbReference type="Pfam" id="PF23629">
    <property type="entry name" value="Death_MADD"/>
    <property type="match status" value="1"/>
</dbReference>
<evidence type="ECO:0000256" key="1">
    <source>
        <dbReference type="ARBA" id="ARBA00004370"/>
    </source>
</evidence>
<dbReference type="GO" id="GO:0042981">
    <property type="term" value="P:regulation of apoptotic process"/>
    <property type="evidence" value="ECO:0007669"/>
    <property type="project" value="TreeGrafter"/>
</dbReference>
<dbReference type="GO" id="GO:0032483">
    <property type="term" value="P:regulation of Rab protein signal transduction"/>
    <property type="evidence" value="ECO:0007669"/>
    <property type="project" value="TreeGrafter"/>
</dbReference>
<dbReference type="InterPro" id="IPR005112">
    <property type="entry name" value="dDENN_dom"/>
</dbReference>
<feature type="region of interest" description="Disordered" evidence="4">
    <location>
        <begin position="964"/>
        <end position="1104"/>
    </location>
</feature>
<keyword evidence="6" id="KW-0418">Kinase</keyword>
<feature type="compositionally biased region" description="Polar residues" evidence="4">
    <location>
        <begin position="995"/>
        <end position="1044"/>
    </location>
</feature>
<comment type="subcellular location">
    <subcellularLocation>
        <location evidence="1">Membrane</location>
    </subcellularLocation>
</comment>
<dbReference type="SMART" id="SM00800">
    <property type="entry name" value="uDENN"/>
    <property type="match status" value="1"/>
</dbReference>
<dbReference type="PROSITE" id="PS50211">
    <property type="entry name" value="DENN"/>
    <property type="match status" value="1"/>
</dbReference>
<sequence length="1422" mass="157162">MEKKKMCPRLLDYLVVVGARQPSSDSVAQTPQLLRRYPLEDHHDFPLPPDVVFFCQPEGCLSIRQRRVSLRDDSSFVFTLTDKDSGITRYGICVNFYRSFQRGHHRPRGDKSSHTETAAQAAETASEGSDGSGGGPPSALSPPNNAESAAPPASGEEGGQPGAELNAGKSPQHRRSAAKMAARNRNSTLTSLCILSHYPFFSTFRECLYILKRLVDCCSQRLTQRAGLPRATQRLTVITQKQIFSSENKALASMSLNTQPILNLEKFQEGQEMPLLPPGRDKASPSSTEFNPLIYGNDVDSVDVATRVAMVRFFNSPNVLQGFQMHTRTLRLFPRPVVAFQSSSFLASRPRRSGFADKLSHTQAVEFYGEWALNPTNLAFQRIHNNVFDPSLIGDKPKWYAHQLQPVVYRVYDGSSQLVEAMAGPLEDEGNESDPTDSGSDSEAYDDSSSSYSSLGDLVSEMIQGDIQGDTPSLDPPTHAALGDASEVEFQDFHDFREGHGSEGPPGGEGSAEPSDGQPLRSSSSTTASSSPSTIIQGVNNEQGEVPEIEASASAALQNPVPGLGSQPFLRPTADAGLVDPANKKQEYDNPYFEPQYGFPSEDDPDAEEQVESYTPRFNQNLNGNKAQRPLRPSSLRLPGESDGEGDSRNSSPNSTISNSSNDGFGGLMSFASNLYKNHGTSFSLSNLALPNKAAREKSTPFPSLKEYFNFDIEEEMEQAVFGLNSLMEIITEAGPGSGEGARAPRALVDQKSSVIKHSPTVKRESPSPQGRVNNTSENQQFLKEVVQSVLDGQGVGWLNMKKVRRLLENEQLRVFVLSKLNRAVQSEEDARQEIIRDVEVNRKVYKGMLDILKCTVSSLEHSYTNAGLGGMASVFSLLEIARTHYQTKDPEKRKRSPTDSAGSPGSKESPSGRMETARPQGLLNIPHLQLPHHTTGKGARHFDTRSLNEENFIASIELWSKHQDKQKAMEKPQRSEGTKQQRPQVTDAEEKKSQISADSGLSVTSGSQKSDTESVTSSEPPILTRSTSQDSEASTVISNSSGETLGADSDLSSTAGDGLGGRTAPHLTQSRGTLSDSEIETNPATSSVFGKTHTLKPGVKDHVPAMAKGPPAQPMEDISMRIYLCEGLLGRDKSSVWDQLEDAAMETFSLSKERSTLWDQVQFWEDAFLDAVMLEREGMGMDQGPQEMIERYLSLGEHDRKRLEDDEDRLLATLLHNMIAYMLMMKMNKNDIRKKVRRLMGKSHIGLTYSQEINEILDKLANMNGRELSIRPSGSRHIKKQTFVVHAGTDTTGDIFFMEVCDDCIVLRSNIGTVYERWWYEKLINMTYCPKTKVLCLWRRNGQETQLNKFYTKKCRELYYCVKDSMERAAARQQSIKPGPELGGEFPVQDMKTGEGGLLQVTLEGINLKFMHSQFLKLKKW</sequence>
<feature type="compositionally biased region" description="Polar residues" evidence="4">
    <location>
        <begin position="612"/>
        <end position="626"/>
    </location>
</feature>
<comment type="caution">
    <text evidence="6">The sequence shown here is derived from an EMBL/GenBank/DDBJ whole genome shotgun (WGS) entry which is preliminary data.</text>
</comment>
<feature type="region of interest" description="Disordered" evidence="4">
    <location>
        <begin position="496"/>
        <end position="662"/>
    </location>
</feature>
<dbReference type="Pfam" id="PF03456">
    <property type="entry name" value="uDENN"/>
    <property type="match status" value="1"/>
</dbReference>
<name>A0AAD3MKI7_LATJO</name>
<dbReference type="InterPro" id="IPR056574">
    <property type="entry name" value="Death_MADD"/>
</dbReference>
<feature type="compositionally biased region" description="Polar residues" evidence="4">
    <location>
        <begin position="1067"/>
        <end position="1090"/>
    </location>
</feature>
<dbReference type="GO" id="GO:0016020">
    <property type="term" value="C:membrane"/>
    <property type="evidence" value="ECO:0007669"/>
    <property type="project" value="UniProtKB-SubCell"/>
</dbReference>
<dbReference type="InterPro" id="IPR037516">
    <property type="entry name" value="Tripartite_DENN"/>
</dbReference>
<dbReference type="GO" id="GO:0005829">
    <property type="term" value="C:cytosol"/>
    <property type="evidence" value="ECO:0007669"/>
    <property type="project" value="TreeGrafter"/>
</dbReference>
<evidence type="ECO:0000256" key="2">
    <source>
        <dbReference type="ARBA" id="ARBA00022658"/>
    </source>
</evidence>
<accession>A0AAD3MKI7</accession>
<keyword evidence="6" id="KW-0808">Transferase</keyword>
<keyword evidence="7" id="KW-1185">Reference proteome</keyword>
<feature type="domain" description="UDENN" evidence="5">
    <location>
        <begin position="13"/>
        <end position="382"/>
    </location>
</feature>
<feature type="compositionally biased region" description="Polar residues" evidence="4">
    <location>
        <begin position="899"/>
        <end position="910"/>
    </location>
</feature>
<dbReference type="GO" id="GO:0016301">
    <property type="term" value="F:kinase activity"/>
    <property type="evidence" value="ECO:0007669"/>
    <property type="project" value="UniProtKB-KW"/>
</dbReference>
<keyword evidence="3" id="KW-0472">Membrane</keyword>
<feature type="compositionally biased region" description="Basic and acidic residues" evidence="4">
    <location>
        <begin position="964"/>
        <end position="980"/>
    </location>
</feature>
<keyword evidence="2" id="KW-0344">Guanine-nucleotide releasing factor</keyword>
<protein>
    <submittedName>
        <fullName evidence="6">MAP kinase-activating death domain protein isoform X18</fullName>
    </submittedName>
</protein>
<feature type="region of interest" description="Disordered" evidence="4">
    <location>
        <begin position="424"/>
        <end position="454"/>
    </location>
</feature>
<dbReference type="PANTHER" id="PTHR13008">
    <property type="entry name" value="MAP-KINASE ACTIVATING DEATH DOMAIN PROTEIN MADD /DENN/AEX-3 C.ELEGANS"/>
    <property type="match status" value="1"/>
</dbReference>
<dbReference type="InterPro" id="IPR039980">
    <property type="entry name" value="MADD"/>
</dbReference>
<dbReference type="Gene3D" id="3.30.450.200">
    <property type="match status" value="1"/>
</dbReference>
<dbReference type="Proteomes" id="UP001279410">
    <property type="component" value="Unassembled WGS sequence"/>
</dbReference>
<proteinExistence type="predicted"/>
<dbReference type="InterPro" id="IPR057469">
    <property type="entry name" value="PH_MADD"/>
</dbReference>
<feature type="region of interest" description="Disordered" evidence="4">
    <location>
        <begin position="103"/>
        <end position="182"/>
    </location>
</feature>
<dbReference type="InterPro" id="IPR005113">
    <property type="entry name" value="uDENN_dom"/>
</dbReference>
<evidence type="ECO:0000256" key="3">
    <source>
        <dbReference type="ARBA" id="ARBA00023136"/>
    </source>
</evidence>
<feature type="compositionally biased region" description="Low complexity" evidence="4">
    <location>
        <begin position="137"/>
        <end position="155"/>
    </location>
</feature>
<feature type="compositionally biased region" description="Low complexity" evidence="4">
    <location>
        <begin position="115"/>
        <end position="129"/>
    </location>
</feature>
<feature type="compositionally biased region" description="Acidic residues" evidence="4">
    <location>
        <begin position="426"/>
        <end position="435"/>
    </location>
</feature>
<evidence type="ECO:0000313" key="6">
    <source>
        <dbReference type="EMBL" id="GLD55840.1"/>
    </source>
</evidence>
<gene>
    <name evidence="6" type="ORF">AKAME5_000826200</name>
</gene>
<dbReference type="GO" id="GO:0005085">
    <property type="term" value="F:guanyl-nucleotide exchange factor activity"/>
    <property type="evidence" value="ECO:0007669"/>
    <property type="project" value="UniProtKB-KW"/>
</dbReference>
<dbReference type="EMBL" id="BRZM01000022">
    <property type="protein sequence ID" value="GLD55840.1"/>
    <property type="molecule type" value="Genomic_DNA"/>
</dbReference>
<evidence type="ECO:0000259" key="5">
    <source>
        <dbReference type="PROSITE" id="PS50211"/>
    </source>
</evidence>
<evidence type="ECO:0000256" key="4">
    <source>
        <dbReference type="SAM" id="MobiDB-lite"/>
    </source>
</evidence>
<dbReference type="Pfam" id="PF25328">
    <property type="entry name" value="PH_MADD"/>
    <property type="match status" value="1"/>
</dbReference>
<dbReference type="PANTHER" id="PTHR13008:SF7">
    <property type="entry name" value="MAP KINASE-ACTIVATING DEATH DOMAIN PROTEIN"/>
    <property type="match status" value="1"/>
</dbReference>